<dbReference type="Proteomes" id="UP000193920">
    <property type="component" value="Unassembled WGS sequence"/>
</dbReference>
<dbReference type="SUPFAM" id="SSF51294">
    <property type="entry name" value="Hedgehog/intein (Hint) domain"/>
    <property type="match status" value="1"/>
</dbReference>
<protein>
    <recommendedName>
        <fullName evidence="5">Hint domain-containing protein</fullName>
    </recommendedName>
</protein>
<feature type="domain" description="Vint" evidence="1">
    <location>
        <begin position="158"/>
        <end position="297"/>
    </location>
</feature>
<evidence type="ECO:0000259" key="2">
    <source>
        <dbReference type="Pfam" id="PF14624"/>
    </source>
</evidence>
<name>A0A1Y2ADB7_9FUNG</name>
<feature type="domain" description="VWA-Hint protein Vwaint" evidence="2">
    <location>
        <begin position="41"/>
        <end position="113"/>
    </location>
</feature>
<sequence>MTLKNIIGITNLGNNEEDNEQANNILNNYIEFLNQLKYKTKFIKNLIIDIDNPDPNHGQVIKAIIPSYYETWGKCYLCSFLRFHQFEQCGNFKDQSLQCYSNEVFNVLRKMANTIFINLPPPKTKIIQNQYANRYSGGNSNSNGGNVRMSNFINRHGGCFNGEAIVLLANGKTKFVKDLKKGDQLNNNAIVQCLIEQRSNKYSKAYMCNIDGILFTPYHPICKDDQWYFPIDLVQSKPVSIDSWFNLILNDEINGKYEVEFENGIKAITLGHYRKENKILKHEYFGTDLVLKDLKERDPLGYSKGYIYIEEINYRKLQYDENQCCTNYYKIQSNNYNNYNDKKIMENENNVSNLIY</sequence>
<dbReference type="STRING" id="1754190.A0A1Y2ADB7"/>
<evidence type="ECO:0000313" key="4">
    <source>
        <dbReference type="Proteomes" id="UP000193920"/>
    </source>
</evidence>
<proteinExistence type="predicted"/>
<dbReference type="InterPro" id="IPR036844">
    <property type="entry name" value="Hint_dom_sf"/>
</dbReference>
<dbReference type="EMBL" id="MCOG01000286">
    <property type="protein sequence ID" value="ORY20559.1"/>
    <property type="molecule type" value="Genomic_DNA"/>
</dbReference>
<keyword evidence="4" id="KW-1185">Reference proteome</keyword>
<evidence type="ECO:0000259" key="1">
    <source>
        <dbReference type="Pfam" id="PF14623"/>
    </source>
</evidence>
<dbReference type="InterPro" id="IPR032838">
    <property type="entry name" value="Vwaint_dom"/>
</dbReference>
<dbReference type="AlphaFoldDB" id="A0A1Y2ADB7"/>
<gene>
    <name evidence="3" type="ORF">LY90DRAFT_707803</name>
</gene>
<evidence type="ECO:0000313" key="3">
    <source>
        <dbReference type="EMBL" id="ORY20559.1"/>
    </source>
</evidence>
<accession>A0A1Y2ADB7</accession>
<evidence type="ECO:0008006" key="5">
    <source>
        <dbReference type="Google" id="ProtNLM"/>
    </source>
</evidence>
<comment type="caution">
    <text evidence="3">The sequence shown here is derived from an EMBL/GenBank/DDBJ whole genome shotgun (WGS) entry which is preliminary data.</text>
</comment>
<dbReference type="Pfam" id="PF14623">
    <property type="entry name" value="Vint"/>
    <property type="match status" value="1"/>
</dbReference>
<dbReference type="Pfam" id="PF14624">
    <property type="entry name" value="Vwaint"/>
    <property type="match status" value="1"/>
</dbReference>
<organism evidence="3 4">
    <name type="scientific">Neocallimastix californiae</name>
    <dbReference type="NCBI Taxonomy" id="1754190"/>
    <lineage>
        <taxon>Eukaryota</taxon>
        <taxon>Fungi</taxon>
        <taxon>Fungi incertae sedis</taxon>
        <taxon>Chytridiomycota</taxon>
        <taxon>Chytridiomycota incertae sedis</taxon>
        <taxon>Neocallimastigomycetes</taxon>
        <taxon>Neocallimastigales</taxon>
        <taxon>Neocallimastigaceae</taxon>
        <taxon>Neocallimastix</taxon>
    </lineage>
</organism>
<reference evidence="3 4" key="1">
    <citation type="submission" date="2016-08" db="EMBL/GenBank/DDBJ databases">
        <title>A Parts List for Fungal Cellulosomes Revealed by Comparative Genomics.</title>
        <authorList>
            <consortium name="DOE Joint Genome Institute"/>
            <person name="Haitjema C.H."/>
            <person name="Gilmore S.P."/>
            <person name="Henske J.K."/>
            <person name="Solomon K.V."/>
            <person name="De Groot R."/>
            <person name="Kuo A."/>
            <person name="Mondo S.J."/>
            <person name="Salamov A.A."/>
            <person name="Labutti K."/>
            <person name="Zhao Z."/>
            <person name="Chiniquy J."/>
            <person name="Barry K."/>
            <person name="Brewer H.M."/>
            <person name="Purvine S.O."/>
            <person name="Wright A.T."/>
            <person name="Boxma B."/>
            <person name="Van Alen T."/>
            <person name="Hackstein J.H."/>
            <person name="Baker S.E."/>
            <person name="Grigoriev I.V."/>
            <person name="O'Malley M.A."/>
        </authorList>
    </citation>
    <scope>NUCLEOTIDE SEQUENCE [LARGE SCALE GENOMIC DNA]</scope>
    <source>
        <strain evidence="3 4">G1</strain>
    </source>
</reference>
<dbReference type="OrthoDB" id="299997at2759"/>
<dbReference type="InterPro" id="IPR039510">
    <property type="entry name" value="Vint_dom"/>
</dbReference>